<comment type="caution">
    <text evidence="2">The sequence shown here is derived from an EMBL/GenBank/DDBJ whole genome shotgun (WGS) entry which is preliminary data.</text>
</comment>
<organism evidence="2 3">
    <name type="scientific">Agrocybe pediades</name>
    <dbReference type="NCBI Taxonomy" id="84607"/>
    <lineage>
        <taxon>Eukaryota</taxon>
        <taxon>Fungi</taxon>
        <taxon>Dikarya</taxon>
        <taxon>Basidiomycota</taxon>
        <taxon>Agaricomycotina</taxon>
        <taxon>Agaricomycetes</taxon>
        <taxon>Agaricomycetidae</taxon>
        <taxon>Agaricales</taxon>
        <taxon>Agaricineae</taxon>
        <taxon>Strophariaceae</taxon>
        <taxon>Agrocybe</taxon>
    </lineage>
</organism>
<dbReference type="Proteomes" id="UP000521872">
    <property type="component" value="Unassembled WGS sequence"/>
</dbReference>
<evidence type="ECO:0000256" key="1">
    <source>
        <dbReference type="SAM" id="MobiDB-lite"/>
    </source>
</evidence>
<evidence type="ECO:0000313" key="3">
    <source>
        <dbReference type="Proteomes" id="UP000521872"/>
    </source>
</evidence>
<proteinExistence type="predicted"/>
<sequence>MDFAPSSDATGIKRKVARIDCCKNFQTTIPLRLGGRDSQISIRAFVIHDQASTSIHQAVYYLDFAKSVKQIPEQHCSILAGPPSLLCCPGVGCYSLLKRHLSIIAELCTVASQAYVDLMQLFSCNSYELISRLNVSSICNVYSTDSLESPPSPTTTTFPTIASASTITPPSDSPKDIDTRSDPKAPPPLTQSPSHRRMGLTKLIQSEFNALLPP</sequence>
<keyword evidence="3" id="KW-1185">Reference proteome</keyword>
<reference evidence="2 3" key="1">
    <citation type="submission" date="2019-12" db="EMBL/GenBank/DDBJ databases">
        <authorList>
            <person name="Floudas D."/>
            <person name="Bentzer J."/>
            <person name="Ahren D."/>
            <person name="Johansson T."/>
            <person name="Persson P."/>
            <person name="Tunlid A."/>
        </authorList>
    </citation>
    <scope>NUCLEOTIDE SEQUENCE [LARGE SCALE GENOMIC DNA]</scope>
    <source>
        <strain evidence="2 3">CBS 102.39</strain>
    </source>
</reference>
<feature type="compositionally biased region" description="Low complexity" evidence="1">
    <location>
        <begin position="154"/>
        <end position="168"/>
    </location>
</feature>
<feature type="compositionally biased region" description="Basic and acidic residues" evidence="1">
    <location>
        <begin position="173"/>
        <end position="183"/>
    </location>
</feature>
<name>A0A8H4QF44_9AGAR</name>
<dbReference type="AlphaFoldDB" id="A0A8H4QF44"/>
<evidence type="ECO:0000313" key="2">
    <source>
        <dbReference type="EMBL" id="KAF4609708.1"/>
    </source>
</evidence>
<dbReference type="EMBL" id="JAACJL010000060">
    <property type="protein sequence ID" value="KAF4609708.1"/>
    <property type="molecule type" value="Genomic_DNA"/>
</dbReference>
<accession>A0A8H4QF44</accession>
<feature type="region of interest" description="Disordered" evidence="1">
    <location>
        <begin position="146"/>
        <end position="199"/>
    </location>
</feature>
<gene>
    <name evidence="2" type="ORF">D9613_011986</name>
</gene>
<protein>
    <submittedName>
        <fullName evidence="2">Uncharacterized protein</fullName>
    </submittedName>
</protein>